<protein>
    <recommendedName>
        <fullName evidence="4">Peptide-binding protein</fullName>
    </recommendedName>
</protein>
<feature type="compositionally biased region" description="Basic and acidic residues" evidence="1">
    <location>
        <begin position="137"/>
        <end position="151"/>
    </location>
</feature>
<evidence type="ECO:0000256" key="1">
    <source>
        <dbReference type="SAM" id="MobiDB-lite"/>
    </source>
</evidence>
<feature type="compositionally biased region" description="Pro residues" evidence="1">
    <location>
        <begin position="164"/>
        <end position="174"/>
    </location>
</feature>
<feature type="compositionally biased region" description="Polar residues" evidence="1">
    <location>
        <begin position="80"/>
        <end position="92"/>
    </location>
</feature>
<evidence type="ECO:0008006" key="4">
    <source>
        <dbReference type="Google" id="ProtNLM"/>
    </source>
</evidence>
<evidence type="ECO:0000313" key="2">
    <source>
        <dbReference type="EMBL" id="PYE26209.1"/>
    </source>
</evidence>
<evidence type="ECO:0000313" key="3">
    <source>
        <dbReference type="Proteomes" id="UP000247772"/>
    </source>
</evidence>
<dbReference type="RefSeq" id="WP_244922884.1">
    <property type="nucleotide sequence ID" value="NZ_QJSQ01000003.1"/>
</dbReference>
<reference evidence="2 3" key="1">
    <citation type="submission" date="2018-06" db="EMBL/GenBank/DDBJ databases">
        <title>Genomic Encyclopedia of Type Strains, Phase IV (KMG-V): Genome sequencing to study the core and pangenomes of soil and plant-associated prokaryotes.</title>
        <authorList>
            <person name="Whitman W."/>
        </authorList>
    </citation>
    <scope>NUCLEOTIDE SEQUENCE [LARGE SCALE GENOMIC DNA]</scope>
    <source>
        <strain evidence="2 3">SRCL-318</strain>
    </source>
</reference>
<feature type="region of interest" description="Disordered" evidence="1">
    <location>
        <begin position="55"/>
        <end position="174"/>
    </location>
</feature>
<organism evidence="2 3">
    <name type="scientific">Paraburkholderia silvatlantica</name>
    <dbReference type="NCBI Taxonomy" id="321895"/>
    <lineage>
        <taxon>Bacteria</taxon>
        <taxon>Pseudomonadati</taxon>
        <taxon>Pseudomonadota</taxon>
        <taxon>Betaproteobacteria</taxon>
        <taxon>Burkholderiales</taxon>
        <taxon>Burkholderiaceae</taxon>
        <taxon>Paraburkholderia</taxon>
    </lineage>
</organism>
<gene>
    <name evidence="2" type="ORF">C7410_103125</name>
</gene>
<proteinExistence type="predicted"/>
<name>A0A2U1AKR8_9BURK</name>
<dbReference type="AlphaFoldDB" id="A0A2U1AKR8"/>
<dbReference type="EMBL" id="QJSQ01000003">
    <property type="protein sequence ID" value="PYE26209.1"/>
    <property type="molecule type" value="Genomic_DNA"/>
</dbReference>
<dbReference type="Proteomes" id="UP000247772">
    <property type="component" value="Unassembled WGS sequence"/>
</dbReference>
<sequence>MAFVALAHAQPGFPGHGGGGGFARAPSMHAIPAPRGGMPWGGAYHGAPERGRGPAAYAGAASPMRVADQGGRHERGGNRAPNQWQGQVQQQAPRRDYSYGTPFGGYGGYRGNPITPVSAESRQVPHPPADSPVRAGSIREDVARYNEERGGTFRPFPRNGGEVPRPPMPSPYRN</sequence>
<accession>A0A2U1AKR8</accession>
<comment type="caution">
    <text evidence="2">The sequence shown here is derived from an EMBL/GenBank/DDBJ whole genome shotgun (WGS) entry which is preliminary data.</text>
</comment>